<dbReference type="AlphaFoldDB" id="A0A922SYP0"/>
<dbReference type="PROSITE" id="PS51253">
    <property type="entry name" value="HTH_CENPB"/>
    <property type="match status" value="1"/>
</dbReference>
<dbReference type="EMBL" id="NRDI02000012">
    <property type="protein sequence ID" value="KAI1512082.1"/>
    <property type="molecule type" value="Genomic_DNA"/>
</dbReference>
<dbReference type="InterPro" id="IPR006600">
    <property type="entry name" value="HTH_CenpB_DNA-bd_dom"/>
</dbReference>
<reference evidence="6" key="1">
    <citation type="journal article" date="2022" name="Microb. Genom.">
        <title>A global pangenome for the wheat fungal pathogen Pyrenophora tritici-repentis and prediction of effector protein structural homology.</title>
        <authorList>
            <person name="Moolhuijzen P.M."/>
            <person name="See P.T."/>
            <person name="Shi G."/>
            <person name="Powell H.R."/>
            <person name="Cockram J."/>
            <person name="Jorgensen L.N."/>
            <person name="Benslimane H."/>
            <person name="Strelkov S.E."/>
            <person name="Turner J."/>
            <person name="Liu Z."/>
            <person name="Moffat C.S."/>
        </authorList>
    </citation>
    <scope>NUCLEOTIDE SEQUENCE [LARGE SCALE GENOMIC DNA]</scope>
</reference>
<organism evidence="5 6">
    <name type="scientific">Pyrenophora tritici-repentis</name>
    <dbReference type="NCBI Taxonomy" id="45151"/>
    <lineage>
        <taxon>Eukaryota</taxon>
        <taxon>Fungi</taxon>
        <taxon>Dikarya</taxon>
        <taxon>Ascomycota</taxon>
        <taxon>Pezizomycotina</taxon>
        <taxon>Dothideomycetes</taxon>
        <taxon>Pleosporomycetidae</taxon>
        <taxon>Pleosporales</taxon>
        <taxon>Pleosporineae</taxon>
        <taxon>Pleosporaceae</taxon>
        <taxon>Pyrenophora</taxon>
    </lineage>
</organism>
<dbReference type="InterPro" id="IPR050863">
    <property type="entry name" value="CenT-Element_Derived"/>
</dbReference>
<proteinExistence type="predicted"/>
<dbReference type="PANTHER" id="PTHR19303:SF74">
    <property type="entry name" value="POGO TRANSPOSABLE ELEMENT WITH KRAB DOMAIN"/>
    <property type="match status" value="1"/>
</dbReference>
<dbReference type="GO" id="GO:0003677">
    <property type="term" value="F:DNA binding"/>
    <property type="evidence" value="ECO:0007669"/>
    <property type="project" value="UniProtKB-KW"/>
</dbReference>
<accession>A0A922SYP0</accession>
<protein>
    <submittedName>
        <fullName evidence="5">Pogo transposable element</fullName>
    </submittedName>
</protein>
<name>A0A922SYP0_9PLEO</name>
<keyword evidence="2" id="KW-0175">Coiled coil</keyword>
<evidence type="ECO:0000256" key="1">
    <source>
        <dbReference type="ARBA" id="ARBA00023125"/>
    </source>
</evidence>
<dbReference type="PANTHER" id="PTHR19303">
    <property type="entry name" value="TRANSPOSON"/>
    <property type="match status" value="1"/>
</dbReference>
<dbReference type="Pfam" id="PF03184">
    <property type="entry name" value="DDE_1"/>
    <property type="match status" value="1"/>
</dbReference>
<gene>
    <name evidence="5" type="ORF">Ptr86124_008922</name>
</gene>
<feature type="compositionally biased region" description="Basic residues" evidence="3">
    <location>
        <begin position="607"/>
        <end position="621"/>
    </location>
</feature>
<keyword evidence="1" id="KW-0238">DNA-binding</keyword>
<evidence type="ECO:0000259" key="4">
    <source>
        <dbReference type="PROSITE" id="PS51253"/>
    </source>
</evidence>
<dbReference type="GO" id="GO:0005634">
    <property type="term" value="C:nucleus"/>
    <property type="evidence" value="ECO:0007669"/>
    <property type="project" value="TreeGrafter"/>
</dbReference>
<feature type="compositionally biased region" description="Basic residues" evidence="3">
    <location>
        <begin position="568"/>
        <end position="584"/>
    </location>
</feature>
<feature type="region of interest" description="Disordered" evidence="3">
    <location>
        <begin position="489"/>
        <end position="508"/>
    </location>
</feature>
<feature type="coiled-coil region" evidence="2">
    <location>
        <begin position="424"/>
        <end position="451"/>
    </location>
</feature>
<feature type="compositionally biased region" description="Polar residues" evidence="3">
    <location>
        <begin position="555"/>
        <end position="567"/>
    </location>
</feature>
<dbReference type="Pfam" id="PF03221">
    <property type="entry name" value="HTH_Tnp_Tc5"/>
    <property type="match status" value="1"/>
</dbReference>
<sequence length="621" mass="71243">MTSILDAMAAIDALKPGEPFSYRQIAKKIGVVPSTLIRRHKGLTQPRSAAHQLLHPLQEKYLVEYIQGLTKRRLPPTRQMVKNFAASIAQKGVGDRWVSGFLRRNSNKVILKWQRPMNRKRHKADSGAKIKEYFDLLHGKHEEHRVKAKNTYNMDEKGFAIGAGGRSKRIFDKRLYQQKEVTTAINDGAREWISTIICICADRTALPPSLIFRSSSGDLQSVWVDKIDEGEHQAFVTASECGWSSDEIGPSWLKHLFEPFTRPKDPYAPRLLIMDGHGSHITPEFLEFCNQHRILLTIFPPHSTHRLQPLDVVVFKSLSSAYQKELALFTQNSLGVSKIQKGDFFSLFHRAFVSTMTPELIKKAFTATGICPPDPTPVLKKFKPATPKVSSSDEDSTSPLSELDWVKIYSLIRHISRGERSRVVRRLNKTLHQLVVENRLLRNEIKGLTEELCRRGERQKSYPLKRRERLDTPHGGAVFWSPRKLRQAREQWAEKQQKRDQEKLQKTRISELREQARLYKLKVTQEKRAAREAAKEVRMKEKAEKEAERARKKLNNNTKKPIRQSQNGKRKASKVNNNRNKRQKRVVDSVVDEGEASGAAPASPPRVTRHGRNIKLPAKYK</sequence>
<feature type="compositionally biased region" description="Basic and acidic residues" evidence="3">
    <location>
        <begin position="525"/>
        <end position="549"/>
    </location>
</feature>
<keyword evidence="6" id="KW-1185">Reference proteome</keyword>
<dbReference type="InterPro" id="IPR004875">
    <property type="entry name" value="DDE_SF_endonuclease_dom"/>
</dbReference>
<evidence type="ECO:0000313" key="5">
    <source>
        <dbReference type="EMBL" id="KAI1512082.1"/>
    </source>
</evidence>
<dbReference type="SMART" id="SM00674">
    <property type="entry name" value="CENPB"/>
    <property type="match status" value="1"/>
</dbReference>
<dbReference type="Proteomes" id="UP000249757">
    <property type="component" value="Unassembled WGS sequence"/>
</dbReference>
<evidence type="ECO:0000256" key="3">
    <source>
        <dbReference type="SAM" id="MobiDB-lite"/>
    </source>
</evidence>
<evidence type="ECO:0000256" key="2">
    <source>
        <dbReference type="SAM" id="Coils"/>
    </source>
</evidence>
<comment type="caution">
    <text evidence="5">The sequence shown here is derived from an EMBL/GenBank/DDBJ whole genome shotgun (WGS) entry which is preliminary data.</text>
</comment>
<feature type="domain" description="HTH CENPB-type" evidence="4">
    <location>
        <begin position="46"/>
        <end position="111"/>
    </location>
</feature>
<evidence type="ECO:0000313" key="6">
    <source>
        <dbReference type="Proteomes" id="UP000249757"/>
    </source>
</evidence>
<feature type="region of interest" description="Disordered" evidence="3">
    <location>
        <begin position="525"/>
        <end position="621"/>
    </location>
</feature>